<proteinExistence type="predicted"/>
<evidence type="ECO:0000256" key="1">
    <source>
        <dbReference type="SAM" id="SignalP"/>
    </source>
</evidence>
<evidence type="ECO:0000313" key="3">
    <source>
        <dbReference type="Proteomes" id="UP001597510"/>
    </source>
</evidence>
<protein>
    <recommendedName>
        <fullName evidence="4">Lipocalin-like domain-containing protein</fullName>
    </recommendedName>
</protein>
<keyword evidence="1" id="KW-0732">Signal</keyword>
<comment type="caution">
    <text evidence="2">The sequence shown here is derived from an EMBL/GenBank/DDBJ whole genome shotgun (WGS) entry which is preliminary data.</text>
</comment>
<keyword evidence="3" id="KW-1185">Reference proteome</keyword>
<gene>
    <name evidence="2" type="ORF">ACFSR2_04240</name>
</gene>
<feature type="signal peptide" evidence="1">
    <location>
        <begin position="1"/>
        <end position="18"/>
    </location>
</feature>
<feature type="chain" id="PRO_5045537090" description="Lipocalin-like domain-containing protein" evidence="1">
    <location>
        <begin position="19"/>
        <end position="257"/>
    </location>
</feature>
<dbReference type="Proteomes" id="UP001597510">
    <property type="component" value="Unassembled WGS sequence"/>
</dbReference>
<dbReference type="EMBL" id="JBHULC010000004">
    <property type="protein sequence ID" value="MFD2520082.1"/>
    <property type="molecule type" value="Genomic_DNA"/>
</dbReference>
<reference evidence="3" key="1">
    <citation type="journal article" date="2019" name="Int. J. Syst. Evol. Microbiol.">
        <title>The Global Catalogue of Microorganisms (GCM) 10K type strain sequencing project: providing services to taxonomists for standard genome sequencing and annotation.</title>
        <authorList>
            <consortium name="The Broad Institute Genomics Platform"/>
            <consortium name="The Broad Institute Genome Sequencing Center for Infectious Disease"/>
            <person name="Wu L."/>
            <person name="Ma J."/>
        </authorList>
    </citation>
    <scope>NUCLEOTIDE SEQUENCE [LARGE SCALE GENOMIC DNA]</scope>
    <source>
        <strain evidence="3">KCTC 52344</strain>
    </source>
</reference>
<organism evidence="2 3">
    <name type="scientific">Emticicia soli</name>
    <dbReference type="NCBI Taxonomy" id="2027878"/>
    <lineage>
        <taxon>Bacteria</taxon>
        <taxon>Pseudomonadati</taxon>
        <taxon>Bacteroidota</taxon>
        <taxon>Cytophagia</taxon>
        <taxon>Cytophagales</taxon>
        <taxon>Leadbetterellaceae</taxon>
        <taxon>Emticicia</taxon>
    </lineage>
</organism>
<accession>A0ABW5J3Y6</accession>
<evidence type="ECO:0008006" key="4">
    <source>
        <dbReference type="Google" id="ProtNLM"/>
    </source>
</evidence>
<dbReference type="RefSeq" id="WP_340235491.1">
    <property type="nucleotide sequence ID" value="NZ_JBBEWC010000004.1"/>
</dbReference>
<evidence type="ECO:0000313" key="2">
    <source>
        <dbReference type="EMBL" id="MFD2520082.1"/>
    </source>
</evidence>
<sequence length="257" mass="28945">MKKLCYLFLSAFVILLNACDISSNEKEKVFSNITGHWISRDYLITLDKTLSPQGVAAQFPFYATEILLSSNSPDSITIFNGQVETFTLPFTRSGDTLSLKLNHDPITRIIYNPTRNTLSFFDKDLNRTYTFVRADNSLLDKSAKPAMAFAPAINKKLLEGSWNLPTGDSTTTVQFDRFGQIKGWDKYLTYTICINGDCAANESGDLIVLNNREIADQYGFSTKNDTLTLFELKQINDADEKPVYQNGPALLFLVRKK</sequence>
<name>A0ABW5J3Y6_9BACT</name>